<keyword evidence="1" id="KW-0175">Coiled coil</keyword>
<dbReference type="RefSeq" id="XP_064852915.1">
    <property type="nucleotide sequence ID" value="XM_064996843.1"/>
</dbReference>
<dbReference type="PROSITE" id="PS50192">
    <property type="entry name" value="T_SNARE"/>
    <property type="match status" value="1"/>
</dbReference>
<keyword evidence="3" id="KW-0812">Transmembrane</keyword>
<protein>
    <recommendedName>
        <fullName evidence="4">t-SNARE coiled-coil homology domain-containing protein</fullName>
    </recommendedName>
</protein>
<dbReference type="InterPro" id="IPR000727">
    <property type="entry name" value="T_SNARE_dom"/>
</dbReference>
<evidence type="ECO:0000313" key="6">
    <source>
        <dbReference type="Proteomes" id="UP001360560"/>
    </source>
</evidence>
<dbReference type="AlphaFoldDB" id="A0AAV5QMF4"/>
<dbReference type="Gene3D" id="1.20.5.110">
    <property type="match status" value="1"/>
</dbReference>
<feature type="region of interest" description="Disordered" evidence="2">
    <location>
        <begin position="164"/>
        <end position="194"/>
    </location>
</feature>
<feature type="compositionally biased region" description="Acidic residues" evidence="2">
    <location>
        <begin position="181"/>
        <end position="190"/>
    </location>
</feature>
<organism evidence="5 6">
    <name type="scientific">Saccharomycopsis crataegensis</name>
    <dbReference type="NCBI Taxonomy" id="43959"/>
    <lineage>
        <taxon>Eukaryota</taxon>
        <taxon>Fungi</taxon>
        <taxon>Dikarya</taxon>
        <taxon>Ascomycota</taxon>
        <taxon>Saccharomycotina</taxon>
        <taxon>Saccharomycetes</taxon>
        <taxon>Saccharomycopsidaceae</taxon>
        <taxon>Saccharomycopsis</taxon>
    </lineage>
</organism>
<dbReference type="Proteomes" id="UP001360560">
    <property type="component" value="Unassembled WGS sequence"/>
</dbReference>
<proteinExistence type="predicted"/>
<dbReference type="SMART" id="SM00397">
    <property type="entry name" value="t_SNARE"/>
    <property type="match status" value="1"/>
</dbReference>
<keyword evidence="3" id="KW-0472">Membrane</keyword>
<dbReference type="CDD" id="cd15859">
    <property type="entry name" value="SNARE_SYN8"/>
    <property type="match status" value="1"/>
</dbReference>
<dbReference type="SUPFAM" id="SSF58038">
    <property type="entry name" value="SNARE fusion complex"/>
    <property type="match status" value="1"/>
</dbReference>
<accession>A0AAV5QMF4</accession>
<sequence>MSNISHKLSELSSLIERSYSILEERKRMIQLDIKPSIGDDQELTSGLNKIVKKLTYFEDDLIDLITSNGKKSQYHNGSKKLDTYNNSNLMATVNQLTMDFNNRVSQYDKLLDNIEFSFEKEEINHGHNHGERIINIDDYRFIKKQLPEVAPVVKTVRFKDNLIEEEQPASSSDLHKQPYKDDDDDDDDDLNMLNSSIGSVHVSTATTVSDAQDLSAHQHDQMKASLFRPYSDNNNPSSISNDNNNNNDDDNASTPSNHQMLIQQQQSLLQQDDALDSLSQSIRRQREMGLSINGELDDQMVILDDLEAQMNTSERRLHDARKNLHKVNVKMKEHGHCFIITVLALILFVLVVIL</sequence>
<name>A0AAV5QMF4_9ASCO</name>
<evidence type="ECO:0000256" key="3">
    <source>
        <dbReference type="SAM" id="Phobius"/>
    </source>
</evidence>
<evidence type="ECO:0000256" key="1">
    <source>
        <dbReference type="SAM" id="Coils"/>
    </source>
</evidence>
<feature type="transmembrane region" description="Helical" evidence="3">
    <location>
        <begin position="335"/>
        <end position="353"/>
    </location>
</feature>
<evidence type="ECO:0000259" key="4">
    <source>
        <dbReference type="PROSITE" id="PS50192"/>
    </source>
</evidence>
<feature type="region of interest" description="Disordered" evidence="2">
    <location>
        <begin position="227"/>
        <end position="256"/>
    </location>
</feature>
<keyword evidence="6" id="KW-1185">Reference proteome</keyword>
<dbReference type="GeneID" id="90073894"/>
<feature type="coiled-coil region" evidence="1">
    <location>
        <begin position="296"/>
        <end position="323"/>
    </location>
</feature>
<reference evidence="5 6" key="1">
    <citation type="journal article" date="2023" name="Elife">
        <title>Identification of key yeast species and microbe-microbe interactions impacting larval growth of Drosophila in the wild.</title>
        <authorList>
            <person name="Mure A."/>
            <person name="Sugiura Y."/>
            <person name="Maeda R."/>
            <person name="Honda K."/>
            <person name="Sakurai N."/>
            <person name="Takahashi Y."/>
            <person name="Watada M."/>
            <person name="Katoh T."/>
            <person name="Gotoh A."/>
            <person name="Gotoh Y."/>
            <person name="Taniguchi I."/>
            <person name="Nakamura K."/>
            <person name="Hayashi T."/>
            <person name="Katayama T."/>
            <person name="Uemura T."/>
            <person name="Hattori Y."/>
        </authorList>
    </citation>
    <scope>NUCLEOTIDE SEQUENCE [LARGE SCALE GENOMIC DNA]</scope>
    <source>
        <strain evidence="5 6">SC-9</strain>
    </source>
</reference>
<comment type="caution">
    <text evidence="5">The sequence shown here is derived from an EMBL/GenBank/DDBJ whole genome shotgun (WGS) entry which is preliminary data.</text>
</comment>
<feature type="compositionally biased region" description="Low complexity" evidence="2">
    <location>
        <begin position="231"/>
        <end position="256"/>
    </location>
</feature>
<evidence type="ECO:0000313" key="5">
    <source>
        <dbReference type="EMBL" id="GMM35919.1"/>
    </source>
</evidence>
<keyword evidence="3" id="KW-1133">Transmembrane helix</keyword>
<gene>
    <name evidence="5" type="ORF">DASC09_032440</name>
</gene>
<dbReference type="EMBL" id="BTFZ01000011">
    <property type="protein sequence ID" value="GMM35919.1"/>
    <property type="molecule type" value="Genomic_DNA"/>
</dbReference>
<evidence type="ECO:0000256" key="2">
    <source>
        <dbReference type="SAM" id="MobiDB-lite"/>
    </source>
</evidence>
<dbReference type="Pfam" id="PF05739">
    <property type="entry name" value="SNARE"/>
    <property type="match status" value="1"/>
</dbReference>
<feature type="domain" description="T-SNARE coiled-coil homology" evidence="4">
    <location>
        <begin position="265"/>
        <end position="327"/>
    </location>
</feature>